<reference evidence="2 3" key="1">
    <citation type="submission" date="2015-04" db="EMBL/GenBank/DDBJ databases">
        <title>Taxonomic description and genome sequence of Salinicoccus sediminis sp. nov., a novel hyper halotolerant bacterium isolated from marine sediment.</title>
        <authorList>
            <person name="Mathan Kumar R."/>
            <person name="Kaur G."/>
            <person name="Kumar N."/>
            <person name="Kumar A."/>
            <person name="Singh N.K."/>
            <person name="Kaur N."/>
            <person name="Mayilraj S."/>
        </authorList>
    </citation>
    <scope>NUCLEOTIDE SEQUENCE [LARGE SCALE GENOMIC DNA]</scope>
    <source>
        <strain evidence="2 3">SV-16</strain>
    </source>
</reference>
<dbReference type="STRING" id="1432562.WN59_01465"/>
<keyword evidence="3" id="KW-1185">Reference proteome</keyword>
<accession>A0A0M2SMR2</accession>
<keyword evidence="1" id="KW-1133">Transmembrane helix</keyword>
<comment type="caution">
    <text evidence="2">The sequence shown here is derived from an EMBL/GenBank/DDBJ whole genome shotgun (WGS) entry which is preliminary data.</text>
</comment>
<organism evidence="2 3">
    <name type="scientific">Salinicoccus sediminis</name>
    <dbReference type="NCBI Taxonomy" id="1432562"/>
    <lineage>
        <taxon>Bacteria</taxon>
        <taxon>Bacillati</taxon>
        <taxon>Bacillota</taxon>
        <taxon>Bacilli</taxon>
        <taxon>Bacillales</taxon>
        <taxon>Staphylococcaceae</taxon>
        <taxon>Salinicoccus</taxon>
    </lineage>
</organism>
<dbReference type="EMBL" id="LAYZ01000001">
    <property type="protein sequence ID" value="KKK35528.1"/>
    <property type="molecule type" value="Genomic_DNA"/>
</dbReference>
<sequence>MKRLHSKNDGFFSFSIYIILIYLISLYYQYYNEMMITLDIRMNFIEIYQQKISGLVKEE</sequence>
<dbReference type="Proteomes" id="UP000034287">
    <property type="component" value="Unassembled WGS sequence"/>
</dbReference>
<evidence type="ECO:0000313" key="2">
    <source>
        <dbReference type="EMBL" id="KKK35528.1"/>
    </source>
</evidence>
<name>A0A0M2SMR2_9STAP</name>
<feature type="transmembrane region" description="Helical" evidence="1">
    <location>
        <begin position="12"/>
        <end position="31"/>
    </location>
</feature>
<keyword evidence="1" id="KW-0812">Transmembrane</keyword>
<evidence type="ECO:0000256" key="1">
    <source>
        <dbReference type="SAM" id="Phobius"/>
    </source>
</evidence>
<gene>
    <name evidence="2" type="ORF">WN59_01465</name>
</gene>
<keyword evidence="1" id="KW-0472">Membrane</keyword>
<protein>
    <submittedName>
        <fullName evidence="2">Uncharacterized protein</fullName>
    </submittedName>
</protein>
<dbReference type="AlphaFoldDB" id="A0A0M2SMR2"/>
<dbReference type="PATRIC" id="fig|1432562.3.peg.303"/>
<evidence type="ECO:0000313" key="3">
    <source>
        <dbReference type="Proteomes" id="UP000034287"/>
    </source>
</evidence>
<proteinExistence type="predicted"/>